<proteinExistence type="predicted"/>
<dbReference type="Proteomes" id="UP001243717">
    <property type="component" value="Unassembled WGS sequence"/>
</dbReference>
<dbReference type="InterPro" id="IPR036390">
    <property type="entry name" value="WH_DNA-bd_sf"/>
</dbReference>
<protein>
    <submittedName>
        <fullName evidence="2">MarR family transcriptional regulator</fullName>
    </submittedName>
</protein>
<dbReference type="EMBL" id="JARXIC010000037">
    <property type="protein sequence ID" value="MDQ8195918.1"/>
    <property type="molecule type" value="Genomic_DNA"/>
</dbReference>
<name>A0ABU1ANY6_9BACT</name>
<evidence type="ECO:0000259" key="1">
    <source>
        <dbReference type="Pfam" id="PF12802"/>
    </source>
</evidence>
<dbReference type="Pfam" id="PF12802">
    <property type="entry name" value="MarR_2"/>
    <property type="match status" value="1"/>
</dbReference>
<feature type="domain" description="HTH marR-type" evidence="1">
    <location>
        <begin position="13"/>
        <end position="63"/>
    </location>
</feature>
<keyword evidence="3" id="KW-1185">Reference proteome</keyword>
<sequence length="123" mass="14171">MKSGEPRWDFFTNHAHVIFYLSVHPDQPLRKVALAIGITERAVQRIVAELEEAGYLQRTKTGRQNRYEIDGSVALRHSTQAHRPVQELLDWAQSEQELYDDPAEEFKALENWSVGEHGSEVSR</sequence>
<evidence type="ECO:0000313" key="2">
    <source>
        <dbReference type="EMBL" id="MDQ8195918.1"/>
    </source>
</evidence>
<comment type="caution">
    <text evidence="2">The sequence shown here is derived from an EMBL/GenBank/DDBJ whole genome shotgun (WGS) entry which is preliminary data.</text>
</comment>
<organism evidence="2 3">
    <name type="scientific">Thalassobacterium sedimentorum</name>
    <dbReference type="NCBI Taxonomy" id="3041258"/>
    <lineage>
        <taxon>Bacteria</taxon>
        <taxon>Pseudomonadati</taxon>
        <taxon>Verrucomicrobiota</taxon>
        <taxon>Opitutia</taxon>
        <taxon>Puniceicoccales</taxon>
        <taxon>Coraliomargaritaceae</taxon>
        <taxon>Thalassobacterium</taxon>
    </lineage>
</organism>
<dbReference type="SUPFAM" id="SSF46785">
    <property type="entry name" value="Winged helix' DNA-binding domain"/>
    <property type="match status" value="1"/>
</dbReference>
<dbReference type="Gene3D" id="1.10.10.10">
    <property type="entry name" value="Winged helix-like DNA-binding domain superfamily/Winged helix DNA-binding domain"/>
    <property type="match status" value="1"/>
</dbReference>
<reference evidence="2 3" key="1">
    <citation type="submission" date="2023-04" db="EMBL/GenBank/DDBJ databases">
        <title>A novel bacteria isolated from coastal sediment.</title>
        <authorList>
            <person name="Liu X.-J."/>
            <person name="Du Z.-J."/>
        </authorList>
    </citation>
    <scope>NUCLEOTIDE SEQUENCE [LARGE SCALE GENOMIC DNA]</scope>
    <source>
        <strain evidence="2 3">SDUM461004</strain>
    </source>
</reference>
<accession>A0ABU1ANY6</accession>
<gene>
    <name evidence="2" type="ORF">QEH59_15900</name>
</gene>
<evidence type="ECO:0000313" key="3">
    <source>
        <dbReference type="Proteomes" id="UP001243717"/>
    </source>
</evidence>
<dbReference type="InterPro" id="IPR000835">
    <property type="entry name" value="HTH_MarR-typ"/>
</dbReference>
<dbReference type="RefSeq" id="WP_308986363.1">
    <property type="nucleotide sequence ID" value="NZ_JARXIC010000037.1"/>
</dbReference>
<dbReference type="InterPro" id="IPR036388">
    <property type="entry name" value="WH-like_DNA-bd_sf"/>
</dbReference>